<proteinExistence type="predicted"/>
<dbReference type="InterPro" id="IPR011990">
    <property type="entry name" value="TPR-like_helical_dom_sf"/>
</dbReference>
<name>A0A554WYU5_9BURK</name>
<dbReference type="Proteomes" id="UP000318542">
    <property type="component" value="Unassembled WGS sequence"/>
</dbReference>
<organism evidence="4 5">
    <name type="scientific">Tepidimonas thermarum</name>
    <dbReference type="NCBI Taxonomy" id="335431"/>
    <lineage>
        <taxon>Bacteria</taxon>
        <taxon>Pseudomonadati</taxon>
        <taxon>Pseudomonadota</taxon>
        <taxon>Betaproteobacteria</taxon>
        <taxon>Burkholderiales</taxon>
        <taxon>Tepidimonas</taxon>
    </lineage>
</organism>
<evidence type="ECO:0000259" key="3">
    <source>
        <dbReference type="Pfam" id="PF01973"/>
    </source>
</evidence>
<accession>A0A554WYU5</accession>
<sequence length="897" mass="98671">MASDPPSRCLLGGERRRVAPEIPAQQTTGKMEFTERTIHNFVESPEMTAQAHPNPSIETGADTGDTAPPWRVNRFGERVLDAAGGELFDKLGARLTLKEAFRGQLEREDTFYLVAGSDSGHLIDHVKQLSPPPGTRYLFIDPPAVHQALADAGLLEGLPPHIRCASVGNWVEAAQSMRLSDYLYIDRLEVVFSLAAQSPDVPIYVELAWDLQQTADTLRWQALAQRGSEAYIACQLDNAADNITPAGVWRGALAGRTGVILAGGPSLDAMLDWVRQHRHQLVILAVSRISRRLLEVGLEPDFVVSADPTRMSYEISREMLRFGEAVSFVNQYHVHPRLLSQWPHRSYYLGPLLPWSSPLNPVNPLVGAGPTVASTALEFAAALGLSRVILAGVDLCFTPEGFTHARGSNERKAGPRFDLTPLEVETNDGRKASTTADFASAAQMLEAQAQRLAKQGLTIVNPAPGAVRIPGITHRSLDDIALEDTPLQRPLRADKAVDTPQQRLHHVQAVIRALQSKQDEIQRLEADLRDARRIVAKVFDQHGVIHNRNLRKRLDRLEAELQERYAETSRLIQQCGVHAFLRAMRSTQDMDNLDGKAVQDALAAYYDTYLAGAQRLRHMIDRALERARWRAREYRGASIAELAPAWLAAGEPGRVVRWLRAREADSVHLSATEAEALTSLKRALTADLQQEDGQHLARARAHADLRAAGVRLVHLLGQRDRDGIRNLIAGLEQAPDAQAASPYLALARGMLAELEDRTDEALGHYDAVLQSDQRSLWPTALLRIAGWALTHGQTEHAKQALECLAGLSPRYRPQYADVLAATGDLQAAIDVVEQHLASHPGDLHAMVRLARLMLNAGSREAAQLMLDHVESQPDGAALVAPLRRLMEPGSAADPNPR</sequence>
<gene>
    <name evidence="4" type="ORF">Tther_01915</name>
</gene>
<feature type="coiled-coil region" evidence="1">
    <location>
        <begin position="507"/>
        <end position="574"/>
    </location>
</feature>
<feature type="domain" description="6-hydroxymethylpterin diphosphokinase MptE-like" evidence="3">
    <location>
        <begin position="235"/>
        <end position="398"/>
    </location>
</feature>
<comment type="caution">
    <text evidence="4">The sequence shown here is derived from an EMBL/GenBank/DDBJ whole genome shotgun (WGS) entry which is preliminary data.</text>
</comment>
<evidence type="ECO:0000256" key="2">
    <source>
        <dbReference type="SAM" id="MobiDB-lite"/>
    </source>
</evidence>
<evidence type="ECO:0000256" key="1">
    <source>
        <dbReference type="SAM" id="Coils"/>
    </source>
</evidence>
<evidence type="ECO:0000313" key="5">
    <source>
        <dbReference type="Proteomes" id="UP000318542"/>
    </source>
</evidence>
<protein>
    <recommendedName>
        <fullName evidence="3">6-hydroxymethylpterin diphosphokinase MptE-like domain-containing protein</fullName>
    </recommendedName>
</protein>
<dbReference type="AlphaFoldDB" id="A0A554WYU5"/>
<dbReference type="PANTHER" id="PTHR41786:SF1">
    <property type="entry name" value="6-HYDROXYMETHYLPTERIN DIPHOSPHOKINASE MPTE-LIKE DOMAIN-CONTAINING PROTEIN"/>
    <property type="match status" value="1"/>
</dbReference>
<dbReference type="PANTHER" id="PTHR41786">
    <property type="entry name" value="MOTILITY ACCESSORY FACTOR MAF"/>
    <property type="match status" value="1"/>
</dbReference>
<dbReference type="Pfam" id="PF14559">
    <property type="entry name" value="TPR_19"/>
    <property type="match status" value="1"/>
</dbReference>
<dbReference type="EMBL" id="VJOL01000039">
    <property type="protein sequence ID" value="TSE28725.1"/>
    <property type="molecule type" value="Genomic_DNA"/>
</dbReference>
<dbReference type="Pfam" id="PF01973">
    <property type="entry name" value="MptE-like"/>
    <property type="match status" value="1"/>
</dbReference>
<dbReference type="InterPro" id="IPR002826">
    <property type="entry name" value="MptE-like"/>
</dbReference>
<evidence type="ECO:0000313" key="4">
    <source>
        <dbReference type="EMBL" id="TSE28725.1"/>
    </source>
</evidence>
<keyword evidence="1" id="KW-0175">Coiled coil</keyword>
<dbReference type="Gene3D" id="1.25.40.10">
    <property type="entry name" value="Tetratricopeptide repeat domain"/>
    <property type="match status" value="1"/>
</dbReference>
<dbReference type="OrthoDB" id="9146744at2"/>
<feature type="region of interest" description="Disordered" evidence="2">
    <location>
        <begin position="1"/>
        <end position="27"/>
    </location>
</feature>
<feature type="region of interest" description="Disordered" evidence="2">
    <location>
        <begin position="45"/>
        <end position="69"/>
    </location>
</feature>
<keyword evidence="5" id="KW-1185">Reference proteome</keyword>
<reference evidence="4 5" key="1">
    <citation type="submission" date="2019-07" db="EMBL/GenBank/DDBJ databases">
        <title>Tepidimonas thermarum AA-1 draft genome.</title>
        <authorList>
            <person name="Da Costa M.S."/>
            <person name="Froufe H.J.C."/>
            <person name="Egas C."/>
            <person name="Albuquerque L."/>
        </authorList>
    </citation>
    <scope>NUCLEOTIDE SEQUENCE [LARGE SCALE GENOMIC DNA]</scope>
    <source>
        <strain evidence="4 5">AA-1</strain>
    </source>
</reference>
<dbReference type="SUPFAM" id="SSF48452">
    <property type="entry name" value="TPR-like"/>
    <property type="match status" value="1"/>
</dbReference>